<dbReference type="EMBL" id="LUGG01000009">
    <property type="protein sequence ID" value="OBZ72107.1"/>
    <property type="molecule type" value="Genomic_DNA"/>
</dbReference>
<dbReference type="AlphaFoldDB" id="A0A1C7M6J0"/>
<evidence type="ECO:0000313" key="1">
    <source>
        <dbReference type="EMBL" id="OBZ72107.1"/>
    </source>
</evidence>
<dbReference type="Proteomes" id="UP000092993">
    <property type="component" value="Unassembled WGS sequence"/>
</dbReference>
<comment type="caution">
    <text evidence="1">The sequence shown here is derived from an EMBL/GenBank/DDBJ whole genome shotgun (WGS) entry which is preliminary data.</text>
</comment>
<evidence type="ECO:0000313" key="2">
    <source>
        <dbReference type="Proteomes" id="UP000092993"/>
    </source>
</evidence>
<gene>
    <name evidence="1" type="ORF">A0H81_07674</name>
</gene>
<name>A0A1C7M6J0_GRIFR</name>
<sequence>MDYIPTSHSKFRASSQFSVVRCAVVRLDYQSDHEHLKVETTRGVNWIRYRLSDLDSRFTMEASHSTEIDTSEVTPVRVHRGKRLDECET</sequence>
<reference evidence="1 2" key="1">
    <citation type="submission" date="2016-03" db="EMBL/GenBank/DDBJ databases">
        <title>Whole genome sequencing of Grifola frondosa 9006-11.</title>
        <authorList>
            <person name="Min B."/>
            <person name="Park H."/>
            <person name="Kim J.-G."/>
            <person name="Cho H."/>
            <person name="Oh Y.-L."/>
            <person name="Kong W.-S."/>
            <person name="Choi I.-G."/>
        </authorList>
    </citation>
    <scope>NUCLEOTIDE SEQUENCE [LARGE SCALE GENOMIC DNA]</scope>
    <source>
        <strain evidence="1 2">9006-11</strain>
    </source>
</reference>
<keyword evidence="2" id="KW-1185">Reference proteome</keyword>
<organism evidence="1 2">
    <name type="scientific">Grifola frondosa</name>
    <name type="common">Maitake</name>
    <name type="synonym">Polyporus frondosus</name>
    <dbReference type="NCBI Taxonomy" id="5627"/>
    <lineage>
        <taxon>Eukaryota</taxon>
        <taxon>Fungi</taxon>
        <taxon>Dikarya</taxon>
        <taxon>Basidiomycota</taxon>
        <taxon>Agaricomycotina</taxon>
        <taxon>Agaricomycetes</taxon>
        <taxon>Polyporales</taxon>
        <taxon>Grifolaceae</taxon>
        <taxon>Grifola</taxon>
    </lineage>
</organism>
<proteinExistence type="predicted"/>
<accession>A0A1C7M6J0</accession>
<protein>
    <submittedName>
        <fullName evidence="1">Uncharacterized protein</fullName>
    </submittedName>
</protein>